<keyword evidence="6 10" id="KW-0479">Metal-binding</keyword>
<dbReference type="GO" id="GO:0004523">
    <property type="term" value="F:RNA-DNA hybrid ribonuclease activity"/>
    <property type="evidence" value="ECO:0007669"/>
    <property type="project" value="UniProtKB-UniRule"/>
</dbReference>
<dbReference type="Gene3D" id="3.30.420.10">
    <property type="entry name" value="Ribonuclease H-like superfamily/Ribonuclease H"/>
    <property type="match status" value="1"/>
</dbReference>
<dbReference type="InterPro" id="IPR022892">
    <property type="entry name" value="RNaseHI"/>
</dbReference>
<sequence>MKEKILVYADGSAIGNPGPGGWGAVLVFYKNQNGAQGSVLEIGGGNKHTTNNRMELTAAIEALKTINKSQVTSHKLIVRTDSSYVINGITKWVKNWQKNKWKGVNKKPISNKDLWVKLDKLVKGKKIDWEYVPGHVGVVGNERVDFIANLCAREKQYKTQRFFDGPLSKYPFDIFDTKQTKNKPASKRKSSKGTAYSYLSLVGGVLMTHKSWAECEKRVKGVSGAKFKKATSPEDEEKIIHSWGVNPPKF</sequence>
<keyword evidence="8 10" id="KW-0378">Hydrolase</keyword>
<dbReference type="InterPro" id="IPR011320">
    <property type="entry name" value="RNase_H1_N"/>
</dbReference>
<feature type="domain" description="RNase H type-1" evidence="11">
    <location>
        <begin position="1"/>
        <end position="153"/>
    </location>
</feature>
<dbReference type="Pfam" id="PF01693">
    <property type="entry name" value="Cauli_VI"/>
    <property type="match status" value="1"/>
</dbReference>
<comment type="caution">
    <text evidence="12">The sequence shown here is derived from an EMBL/GenBank/DDBJ whole genome shotgun (WGS) entry which is preliminary data.</text>
</comment>
<feature type="binding site" evidence="10">
    <location>
        <position position="10"/>
    </location>
    <ligand>
        <name>Mg(2+)</name>
        <dbReference type="ChEBI" id="CHEBI:18420"/>
        <label>1</label>
    </ligand>
</feature>
<reference evidence="12 13" key="1">
    <citation type="journal article" date="2016" name="Nat. Commun.">
        <title>Thousands of microbial genomes shed light on interconnected biogeochemical processes in an aquifer system.</title>
        <authorList>
            <person name="Anantharaman K."/>
            <person name="Brown C.T."/>
            <person name="Hug L.A."/>
            <person name="Sharon I."/>
            <person name="Castelle C.J."/>
            <person name="Probst A.J."/>
            <person name="Thomas B.C."/>
            <person name="Singh A."/>
            <person name="Wilkins M.J."/>
            <person name="Karaoz U."/>
            <person name="Brodie E.L."/>
            <person name="Williams K.H."/>
            <person name="Hubbard S.S."/>
            <person name="Banfield J.F."/>
        </authorList>
    </citation>
    <scope>NUCLEOTIDE SEQUENCE [LARGE SCALE GENOMIC DNA]</scope>
</reference>
<proteinExistence type="inferred from homology"/>
<dbReference type="InterPro" id="IPR002156">
    <property type="entry name" value="RNaseH_domain"/>
</dbReference>
<dbReference type="Gene3D" id="3.40.970.10">
    <property type="entry name" value="Ribonuclease H1, N-terminal domain"/>
    <property type="match status" value="1"/>
</dbReference>
<dbReference type="Proteomes" id="UP000178841">
    <property type="component" value="Unassembled WGS sequence"/>
</dbReference>
<evidence type="ECO:0000256" key="9">
    <source>
        <dbReference type="ARBA" id="ARBA00022842"/>
    </source>
</evidence>
<comment type="function">
    <text evidence="10">Endonuclease that specifically degrades the RNA of RNA-DNA hybrids.</text>
</comment>
<dbReference type="NCBIfam" id="NF001236">
    <property type="entry name" value="PRK00203.1"/>
    <property type="match status" value="1"/>
</dbReference>
<evidence type="ECO:0000256" key="4">
    <source>
        <dbReference type="ARBA" id="ARBA00012180"/>
    </source>
</evidence>
<comment type="similarity">
    <text evidence="2 10">Belongs to the RNase H family.</text>
</comment>
<evidence type="ECO:0000256" key="2">
    <source>
        <dbReference type="ARBA" id="ARBA00005300"/>
    </source>
</evidence>
<dbReference type="InterPro" id="IPR012337">
    <property type="entry name" value="RNaseH-like_sf"/>
</dbReference>
<evidence type="ECO:0000256" key="6">
    <source>
        <dbReference type="ARBA" id="ARBA00022723"/>
    </source>
</evidence>
<keyword evidence="10" id="KW-0963">Cytoplasm</keyword>
<dbReference type="AlphaFoldDB" id="A0A1G2CRK3"/>
<gene>
    <name evidence="10" type="primary">rnhA</name>
    <name evidence="12" type="ORF">A2648_00235</name>
</gene>
<dbReference type="EC" id="3.1.26.4" evidence="4 10"/>
<evidence type="ECO:0000259" key="11">
    <source>
        <dbReference type="PROSITE" id="PS50879"/>
    </source>
</evidence>
<evidence type="ECO:0000256" key="1">
    <source>
        <dbReference type="ARBA" id="ARBA00000077"/>
    </source>
</evidence>
<name>A0A1G2CRK3_9BACT</name>
<protein>
    <recommendedName>
        <fullName evidence="4 10">Ribonuclease H</fullName>
        <shortName evidence="10">RNase H</shortName>
        <ecNumber evidence="4 10">3.1.26.4</ecNumber>
    </recommendedName>
</protein>
<comment type="cofactor">
    <cofactor evidence="10">
        <name>Mg(2+)</name>
        <dbReference type="ChEBI" id="CHEBI:18420"/>
    </cofactor>
    <text evidence="10">Binds 1 Mg(2+) ion per subunit. May bind a second metal ion at a regulatory site, or after substrate binding.</text>
</comment>
<dbReference type="InterPro" id="IPR050092">
    <property type="entry name" value="RNase_H"/>
</dbReference>
<dbReference type="GO" id="GO:0005737">
    <property type="term" value="C:cytoplasm"/>
    <property type="evidence" value="ECO:0007669"/>
    <property type="project" value="UniProtKB-SubCell"/>
</dbReference>
<dbReference type="PROSITE" id="PS50879">
    <property type="entry name" value="RNASE_H_1"/>
    <property type="match status" value="1"/>
</dbReference>
<evidence type="ECO:0000256" key="8">
    <source>
        <dbReference type="ARBA" id="ARBA00022801"/>
    </source>
</evidence>
<keyword evidence="7 10" id="KW-0255">Endonuclease</keyword>
<feature type="binding site" evidence="10">
    <location>
        <position position="55"/>
    </location>
    <ligand>
        <name>Mg(2+)</name>
        <dbReference type="ChEBI" id="CHEBI:18420"/>
        <label>1</label>
    </ligand>
</feature>
<evidence type="ECO:0000313" key="12">
    <source>
        <dbReference type="EMBL" id="OGZ04016.1"/>
    </source>
</evidence>
<dbReference type="SUPFAM" id="SSF53098">
    <property type="entry name" value="Ribonuclease H-like"/>
    <property type="match status" value="1"/>
</dbReference>
<evidence type="ECO:0000256" key="7">
    <source>
        <dbReference type="ARBA" id="ARBA00022759"/>
    </source>
</evidence>
<dbReference type="GO" id="GO:0043137">
    <property type="term" value="P:DNA replication, removal of RNA primer"/>
    <property type="evidence" value="ECO:0007669"/>
    <property type="project" value="TreeGrafter"/>
</dbReference>
<dbReference type="InterPro" id="IPR036397">
    <property type="entry name" value="RNaseH_sf"/>
</dbReference>
<accession>A0A1G2CRK3</accession>
<dbReference type="STRING" id="1798657.A2648_00235"/>
<evidence type="ECO:0000313" key="13">
    <source>
        <dbReference type="Proteomes" id="UP000178841"/>
    </source>
</evidence>
<dbReference type="CDD" id="cd09278">
    <property type="entry name" value="RNase_HI_prokaryote_like"/>
    <property type="match status" value="1"/>
</dbReference>
<evidence type="ECO:0000256" key="3">
    <source>
        <dbReference type="ARBA" id="ARBA00011245"/>
    </source>
</evidence>
<dbReference type="EMBL" id="MHLH01000012">
    <property type="protein sequence ID" value="OGZ04016.1"/>
    <property type="molecule type" value="Genomic_DNA"/>
</dbReference>
<dbReference type="InterPro" id="IPR037056">
    <property type="entry name" value="RNase_H1_N_sf"/>
</dbReference>
<keyword evidence="9 10" id="KW-0460">Magnesium</keyword>
<dbReference type="GO" id="GO:0000287">
    <property type="term" value="F:magnesium ion binding"/>
    <property type="evidence" value="ECO:0007669"/>
    <property type="project" value="UniProtKB-UniRule"/>
</dbReference>
<dbReference type="HAMAP" id="MF_00042">
    <property type="entry name" value="RNase_H"/>
    <property type="match status" value="1"/>
</dbReference>
<evidence type="ECO:0000256" key="10">
    <source>
        <dbReference type="HAMAP-Rule" id="MF_00042"/>
    </source>
</evidence>
<dbReference type="PANTHER" id="PTHR10642">
    <property type="entry name" value="RIBONUCLEASE H1"/>
    <property type="match status" value="1"/>
</dbReference>
<feature type="binding site" evidence="10">
    <location>
        <position position="81"/>
    </location>
    <ligand>
        <name>Mg(2+)</name>
        <dbReference type="ChEBI" id="CHEBI:18420"/>
        <label>1</label>
    </ligand>
</feature>
<feature type="binding site" evidence="10">
    <location>
        <position position="10"/>
    </location>
    <ligand>
        <name>Mg(2+)</name>
        <dbReference type="ChEBI" id="CHEBI:18420"/>
        <label>2</label>
    </ligand>
</feature>
<comment type="subcellular location">
    <subcellularLocation>
        <location evidence="10">Cytoplasm</location>
    </subcellularLocation>
</comment>
<feature type="binding site" evidence="10">
    <location>
        <position position="145"/>
    </location>
    <ligand>
        <name>Mg(2+)</name>
        <dbReference type="ChEBI" id="CHEBI:18420"/>
        <label>2</label>
    </ligand>
</feature>
<keyword evidence="5 10" id="KW-0540">Nuclease</keyword>
<evidence type="ECO:0000256" key="5">
    <source>
        <dbReference type="ARBA" id="ARBA00022722"/>
    </source>
</evidence>
<comment type="catalytic activity">
    <reaction evidence="1 10">
        <text>Endonucleolytic cleavage to 5'-phosphomonoester.</text>
        <dbReference type="EC" id="3.1.26.4"/>
    </reaction>
</comment>
<dbReference type="Pfam" id="PF00075">
    <property type="entry name" value="RNase_H"/>
    <property type="match status" value="1"/>
</dbReference>
<dbReference type="PANTHER" id="PTHR10642:SF26">
    <property type="entry name" value="RIBONUCLEASE H1"/>
    <property type="match status" value="1"/>
</dbReference>
<dbReference type="GO" id="GO:0003676">
    <property type="term" value="F:nucleic acid binding"/>
    <property type="evidence" value="ECO:0007669"/>
    <property type="project" value="InterPro"/>
</dbReference>
<comment type="subunit">
    <text evidence="3 10">Monomer.</text>
</comment>
<organism evidence="12 13">
    <name type="scientific">Candidatus Lloydbacteria bacterium RIFCSPHIGHO2_01_FULL_41_20</name>
    <dbReference type="NCBI Taxonomy" id="1798657"/>
    <lineage>
        <taxon>Bacteria</taxon>
        <taxon>Candidatus Lloydiibacteriota</taxon>
    </lineage>
</organism>